<evidence type="ECO:0000313" key="2">
    <source>
        <dbReference type="Proteomes" id="UP001184376"/>
    </source>
</evidence>
<reference evidence="1" key="1">
    <citation type="submission" date="2023-07" db="EMBL/GenBank/DDBJ databases">
        <title>Sorghum-associated microbial communities from plants grown in Nebraska, USA.</title>
        <authorList>
            <person name="Schachtman D."/>
        </authorList>
    </citation>
    <scope>NUCLEOTIDE SEQUENCE</scope>
    <source>
        <strain evidence="1">DS1280</strain>
    </source>
</reference>
<protein>
    <submittedName>
        <fullName evidence="1">Acetyl esterase/lipase</fullName>
    </submittedName>
</protein>
<dbReference type="Proteomes" id="UP001184376">
    <property type="component" value="Unassembled WGS sequence"/>
</dbReference>
<sequence length="90" mass="10231">MNLNGFDKDFLGTVFWVYTGTKNFKNDPGVETDSVADYVTSTFPPAFINVGNADLLARQSYAFARKFTRLNVKVDTLFFPITINYYLVNI</sequence>
<name>A0ACC6IUS6_9FLAO</name>
<gene>
    <name evidence="1" type="ORF">J2795_002034</name>
</gene>
<evidence type="ECO:0000313" key="1">
    <source>
        <dbReference type="EMBL" id="MDR6441334.1"/>
    </source>
</evidence>
<organism evidence="1 2">
    <name type="scientific">Chryseobacterium bernardetii</name>
    <dbReference type="NCBI Taxonomy" id="1241978"/>
    <lineage>
        <taxon>Bacteria</taxon>
        <taxon>Pseudomonadati</taxon>
        <taxon>Bacteroidota</taxon>
        <taxon>Flavobacteriia</taxon>
        <taxon>Flavobacteriales</taxon>
        <taxon>Weeksellaceae</taxon>
        <taxon>Chryseobacterium group</taxon>
        <taxon>Chryseobacterium</taxon>
    </lineage>
</organism>
<keyword evidence="2" id="KW-1185">Reference proteome</keyword>
<dbReference type="EMBL" id="JAVDRG010000002">
    <property type="protein sequence ID" value="MDR6441334.1"/>
    <property type="molecule type" value="Genomic_DNA"/>
</dbReference>
<accession>A0ACC6IUS6</accession>
<comment type="caution">
    <text evidence="1">The sequence shown here is derived from an EMBL/GenBank/DDBJ whole genome shotgun (WGS) entry which is preliminary data.</text>
</comment>
<proteinExistence type="predicted"/>